<feature type="transmembrane region" description="Helical" evidence="2">
    <location>
        <begin position="53"/>
        <end position="72"/>
    </location>
</feature>
<evidence type="ECO:0000313" key="4">
    <source>
        <dbReference type="Proteomes" id="UP001500393"/>
    </source>
</evidence>
<proteinExistence type="predicted"/>
<accession>A0ABP4QLK9</accession>
<keyword evidence="2" id="KW-1133">Transmembrane helix</keyword>
<feature type="compositionally biased region" description="Polar residues" evidence="1">
    <location>
        <begin position="14"/>
        <end position="29"/>
    </location>
</feature>
<comment type="caution">
    <text evidence="3">The sequence shown here is derived from an EMBL/GenBank/DDBJ whole genome shotgun (WGS) entry which is preliminary data.</text>
</comment>
<name>A0ABP4QLK9_9ACTN</name>
<dbReference type="Proteomes" id="UP001500393">
    <property type="component" value="Unassembled WGS sequence"/>
</dbReference>
<organism evidence="3 4">
    <name type="scientific">Kribbella sancticallisti</name>
    <dbReference type="NCBI Taxonomy" id="460087"/>
    <lineage>
        <taxon>Bacteria</taxon>
        <taxon>Bacillati</taxon>
        <taxon>Actinomycetota</taxon>
        <taxon>Actinomycetes</taxon>
        <taxon>Propionibacteriales</taxon>
        <taxon>Kribbellaceae</taxon>
        <taxon>Kribbella</taxon>
    </lineage>
</organism>
<keyword evidence="4" id="KW-1185">Reference proteome</keyword>
<keyword evidence="2" id="KW-0812">Transmembrane</keyword>
<protein>
    <recommendedName>
        <fullName evidence="5">Ssl1498 family light-harvesting-like protein</fullName>
    </recommendedName>
</protein>
<feature type="region of interest" description="Disordered" evidence="1">
    <location>
        <begin position="1"/>
        <end position="29"/>
    </location>
</feature>
<evidence type="ECO:0000256" key="1">
    <source>
        <dbReference type="SAM" id="MobiDB-lite"/>
    </source>
</evidence>
<gene>
    <name evidence="3" type="ORF">GCM10009789_81360</name>
</gene>
<dbReference type="EMBL" id="BAAAOS010000064">
    <property type="protein sequence ID" value="GAA1615006.1"/>
    <property type="molecule type" value="Genomic_DNA"/>
</dbReference>
<keyword evidence="2" id="KW-0472">Membrane</keyword>
<evidence type="ECO:0000256" key="2">
    <source>
        <dbReference type="SAM" id="Phobius"/>
    </source>
</evidence>
<evidence type="ECO:0008006" key="5">
    <source>
        <dbReference type="Google" id="ProtNLM"/>
    </source>
</evidence>
<reference evidence="4" key="1">
    <citation type="journal article" date="2019" name="Int. J. Syst. Evol. Microbiol.">
        <title>The Global Catalogue of Microorganisms (GCM) 10K type strain sequencing project: providing services to taxonomists for standard genome sequencing and annotation.</title>
        <authorList>
            <consortium name="The Broad Institute Genomics Platform"/>
            <consortium name="The Broad Institute Genome Sequencing Center for Infectious Disease"/>
            <person name="Wu L."/>
            <person name="Ma J."/>
        </authorList>
    </citation>
    <scope>NUCLEOTIDE SEQUENCE [LARGE SCALE GENOMIC DNA]</scope>
    <source>
        <strain evidence="4">JCM 14969</strain>
    </source>
</reference>
<sequence length="73" mass="7552">MAAVRGTGRVSAMADQNVTNNEQDPGASTQMFRAFVNEAQAEPTVEPKVNGRMLAVVGGGVLLIAIIAALLVL</sequence>
<evidence type="ECO:0000313" key="3">
    <source>
        <dbReference type="EMBL" id="GAA1615006.1"/>
    </source>
</evidence>